<dbReference type="OrthoDB" id="9766423at2"/>
<dbReference type="Proteomes" id="UP000269692">
    <property type="component" value="Unassembled WGS sequence"/>
</dbReference>
<comment type="function">
    <text evidence="1 13">Transfers the gamma-phosphate of ATP to the 4'-position of a tetraacyldisaccharide 1-phosphate intermediate (termed DS-1-P) to form tetraacyldisaccharide 1,4'-bis-phosphate (lipid IVA).</text>
</comment>
<keyword evidence="5 13" id="KW-0444">Lipid biosynthesis</keyword>
<reference evidence="14 15" key="1">
    <citation type="submission" date="2018-10" db="EMBL/GenBank/DDBJ databases">
        <title>Xanthobacter tagetidis genome sequencing and assembly.</title>
        <authorList>
            <person name="Maclea K.S."/>
            <person name="Goen A.E."/>
            <person name="Fatima S.A."/>
        </authorList>
    </citation>
    <scope>NUCLEOTIDE SEQUENCE [LARGE SCALE GENOMIC DNA]</scope>
    <source>
        <strain evidence="14 15">ATCC 700314</strain>
    </source>
</reference>
<evidence type="ECO:0000313" key="15">
    <source>
        <dbReference type="Proteomes" id="UP000269692"/>
    </source>
</evidence>
<gene>
    <name evidence="13" type="primary">lpxK</name>
    <name evidence="14" type="ORF">D9R14_16055</name>
</gene>
<dbReference type="AlphaFoldDB" id="A0A3L7A654"/>
<feature type="binding site" evidence="13">
    <location>
        <begin position="53"/>
        <end position="60"/>
    </location>
    <ligand>
        <name>ATP</name>
        <dbReference type="ChEBI" id="CHEBI:30616"/>
    </ligand>
</feature>
<evidence type="ECO:0000256" key="10">
    <source>
        <dbReference type="ARBA" id="ARBA00022840"/>
    </source>
</evidence>
<keyword evidence="15" id="KW-1185">Reference proteome</keyword>
<dbReference type="HAMAP" id="MF_00409">
    <property type="entry name" value="LpxK"/>
    <property type="match status" value="1"/>
</dbReference>
<comment type="similarity">
    <text evidence="13">Belongs to the LpxK family.</text>
</comment>
<dbReference type="PANTHER" id="PTHR42724:SF1">
    <property type="entry name" value="TETRAACYLDISACCHARIDE 4'-KINASE, MITOCHONDRIAL-RELATED"/>
    <property type="match status" value="1"/>
</dbReference>
<keyword evidence="8 13" id="KW-0547">Nucleotide-binding</keyword>
<name>A0A3L7A654_9HYPH</name>
<keyword evidence="10 13" id="KW-0067">ATP-binding</keyword>
<evidence type="ECO:0000256" key="5">
    <source>
        <dbReference type="ARBA" id="ARBA00022516"/>
    </source>
</evidence>
<evidence type="ECO:0000256" key="9">
    <source>
        <dbReference type="ARBA" id="ARBA00022777"/>
    </source>
</evidence>
<dbReference type="SUPFAM" id="SSF52540">
    <property type="entry name" value="P-loop containing nucleoside triphosphate hydrolases"/>
    <property type="match status" value="1"/>
</dbReference>
<accession>A0A3L7A654</accession>
<keyword evidence="6 13" id="KW-0441">Lipid A biosynthesis</keyword>
<evidence type="ECO:0000256" key="2">
    <source>
        <dbReference type="ARBA" id="ARBA00004870"/>
    </source>
</evidence>
<proteinExistence type="inferred from homology"/>
<evidence type="ECO:0000256" key="12">
    <source>
        <dbReference type="ARBA" id="ARBA00029757"/>
    </source>
</evidence>
<keyword evidence="9 13" id="KW-0418">Kinase</keyword>
<keyword evidence="11 13" id="KW-0443">Lipid metabolism</keyword>
<evidence type="ECO:0000256" key="11">
    <source>
        <dbReference type="ARBA" id="ARBA00023098"/>
    </source>
</evidence>
<dbReference type="InterPro" id="IPR003758">
    <property type="entry name" value="LpxK"/>
</dbReference>
<comment type="caution">
    <text evidence="14">The sequence shown here is derived from an EMBL/GenBank/DDBJ whole genome shotgun (WGS) entry which is preliminary data.</text>
</comment>
<evidence type="ECO:0000256" key="8">
    <source>
        <dbReference type="ARBA" id="ARBA00022741"/>
    </source>
</evidence>
<dbReference type="GO" id="GO:0009244">
    <property type="term" value="P:lipopolysaccharide core region biosynthetic process"/>
    <property type="evidence" value="ECO:0007669"/>
    <property type="project" value="TreeGrafter"/>
</dbReference>
<dbReference type="EC" id="2.7.1.130" evidence="3 13"/>
<dbReference type="NCBIfam" id="TIGR00682">
    <property type="entry name" value="lpxK"/>
    <property type="match status" value="1"/>
</dbReference>
<dbReference type="Pfam" id="PF02606">
    <property type="entry name" value="LpxK"/>
    <property type="match status" value="1"/>
</dbReference>
<dbReference type="UniPathway" id="UPA00359">
    <property type="reaction ID" value="UER00482"/>
</dbReference>
<dbReference type="PANTHER" id="PTHR42724">
    <property type="entry name" value="TETRAACYLDISACCHARIDE 4'-KINASE"/>
    <property type="match status" value="1"/>
</dbReference>
<evidence type="ECO:0000256" key="13">
    <source>
        <dbReference type="HAMAP-Rule" id="MF_00409"/>
    </source>
</evidence>
<dbReference type="EMBL" id="RCTF01000014">
    <property type="protein sequence ID" value="RLP75806.1"/>
    <property type="molecule type" value="Genomic_DNA"/>
</dbReference>
<evidence type="ECO:0000256" key="1">
    <source>
        <dbReference type="ARBA" id="ARBA00002274"/>
    </source>
</evidence>
<evidence type="ECO:0000256" key="3">
    <source>
        <dbReference type="ARBA" id="ARBA00012071"/>
    </source>
</evidence>
<sequence length="343" mass="35112">MIARAPAFWWRPPGLAATLLAPVGALVGAETLRRMGKAGGAVPVPVICVGNPTVGGAGKTPAALALLDLIVLRGGRPFALSRGHGGTAAMPVRVDPVHHTAADVGDEPLLLARRAPTIVAGSDRLAGARLAVAEGATHVVMDDGFQNPSLTKDVSVLVVDRGVGVGNGRVLPAGPLRAPLAPQLARADLLLVVGEAPEADPFPALAELAQAKGCAAAEAVLEPDPDAIARLKGRPLLAFAGIGRPEKFFEMLARTGLDVAERRPYPDHHLFTEAEITALAADAKARGLGLVTTTKDAARLAAFSGIRALIEVVPVTLRLADEGVLARLVATAEARAAARRGAG</sequence>
<dbReference type="InterPro" id="IPR027417">
    <property type="entry name" value="P-loop_NTPase"/>
</dbReference>
<comment type="catalytic activity">
    <reaction evidence="13">
        <text>a lipid A disaccharide + ATP = a lipid IVA + ADP + H(+)</text>
        <dbReference type="Rhea" id="RHEA:67840"/>
        <dbReference type="ChEBI" id="CHEBI:15378"/>
        <dbReference type="ChEBI" id="CHEBI:30616"/>
        <dbReference type="ChEBI" id="CHEBI:176343"/>
        <dbReference type="ChEBI" id="CHEBI:176425"/>
        <dbReference type="ChEBI" id="CHEBI:456216"/>
        <dbReference type="EC" id="2.7.1.130"/>
    </reaction>
</comment>
<evidence type="ECO:0000256" key="7">
    <source>
        <dbReference type="ARBA" id="ARBA00022679"/>
    </source>
</evidence>
<keyword evidence="7 13" id="KW-0808">Transferase</keyword>
<evidence type="ECO:0000256" key="4">
    <source>
        <dbReference type="ARBA" id="ARBA00016436"/>
    </source>
</evidence>
<organism evidence="14 15">
    <name type="scientific">Xanthobacter tagetidis</name>
    <dbReference type="NCBI Taxonomy" id="60216"/>
    <lineage>
        <taxon>Bacteria</taxon>
        <taxon>Pseudomonadati</taxon>
        <taxon>Pseudomonadota</taxon>
        <taxon>Alphaproteobacteria</taxon>
        <taxon>Hyphomicrobiales</taxon>
        <taxon>Xanthobacteraceae</taxon>
        <taxon>Xanthobacter</taxon>
    </lineage>
</organism>
<dbReference type="GO" id="GO:0009029">
    <property type="term" value="F:lipid-A 4'-kinase activity"/>
    <property type="evidence" value="ECO:0007669"/>
    <property type="project" value="UniProtKB-UniRule"/>
</dbReference>
<dbReference type="GO" id="GO:0009245">
    <property type="term" value="P:lipid A biosynthetic process"/>
    <property type="evidence" value="ECO:0007669"/>
    <property type="project" value="UniProtKB-UniRule"/>
</dbReference>
<dbReference type="GO" id="GO:0005886">
    <property type="term" value="C:plasma membrane"/>
    <property type="evidence" value="ECO:0007669"/>
    <property type="project" value="TreeGrafter"/>
</dbReference>
<evidence type="ECO:0000256" key="6">
    <source>
        <dbReference type="ARBA" id="ARBA00022556"/>
    </source>
</evidence>
<evidence type="ECO:0000313" key="14">
    <source>
        <dbReference type="EMBL" id="RLP75806.1"/>
    </source>
</evidence>
<dbReference type="GO" id="GO:0005524">
    <property type="term" value="F:ATP binding"/>
    <property type="evidence" value="ECO:0007669"/>
    <property type="project" value="UniProtKB-UniRule"/>
</dbReference>
<protein>
    <recommendedName>
        <fullName evidence="4 13">Tetraacyldisaccharide 4'-kinase</fullName>
        <ecNumber evidence="3 13">2.7.1.130</ecNumber>
    </recommendedName>
    <alternativeName>
        <fullName evidence="12 13">Lipid A 4'-kinase</fullName>
    </alternativeName>
</protein>
<comment type="pathway">
    <text evidence="2 13">Glycolipid biosynthesis; lipid IV(A) biosynthesis; lipid IV(A) from (3R)-3-hydroxytetradecanoyl-[acyl-carrier-protein] and UDP-N-acetyl-alpha-D-glucosamine: step 6/6.</text>
</comment>
<dbReference type="RefSeq" id="WP_121624365.1">
    <property type="nucleotide sequence ID" value="NZ_JACIIW010000003.1"/>
</dbReference>